<reference evidence="7" key="1">
    <citation type="journal article" date="2014" name="Front. Microbiol.">
        <title>High frequency of phylogenetically diverse reductive dehalogenase-homologous genes in deep subseafloor sedimentary metagenomes.</title>
        <authorList>
            <person name="Kawai M."/>
            <person name="Futagami T."/>
            <person name="Toyoda A."/>
            <person name="Takaki Y."/>
            <person name="Nishi S."/>
            <person name="Hori S."/>
            <person name="Arai W."/>
            <person name="Tsubouchi T."/>
            <person name="Morono Y."/>
            <person name="Uchiyama I."/>
            <person name="Ito T."/>
            <person name="Fujiyama A."/>
            <person name="Inagaki F."/>
            <person name="Takami H."/>
        </authorList>
    </citation>
    <scope>NUCLEOTIDE SEQUENCE</scope>
    <source>
        <strain evidence="7">Expedition CK06-06</strain>
    </source>
</reference>
<evidence type="ECO:0000259" key="6">
    <source>
        <dbReference type="SMART" id="SM00829"/>
    </source>
</evidence>
<feature type="domain" description="Enoyl reductase (ER)" evidence="6">
    <location>
        <begin position="11"/>
        <end position="339"/>
    </location>
</feature>
<dbReference type="Gene3D" id="3.40.50.720">
    <property type="entry name" value="NAD(P)-binding Rossmann-like Domain"/>
    <property type="match status" value="1"/>
</dbReference>
<dbReference type="InterPro" id="IPR011032">
    <property type="entry name" value="GroES-like_sf"/>
</dbReference>
<sequence length="342" mass="37333">MEFYKVANLIKPKKIVIEEFKKPEIESVEALIKVNYAGICGTDIAIYNGDYKVPLPLILGHEFTGEVIEVGEDVNNKLIGKRITAEINNTCLSYPKSIKCPACKKGLLTHCLERTVLGIINANGTFAQFVKVPAKNIHILPDNISDKEGVFIEPLAAAIQTFELSKFKIGDKVIVLGVGRLGVLICSVANSLGADVIAISRSKEKLKRAKIYGALEIIDANDLNLISKVKELTNGLGADIVVESTGSENGFNLAINLVRPRGTVALKSTHGILINDVDQTKIVVDEIRIQGSRCGPFSKAIEFLNSKKMDVKPLISEIFPLDETEEALKLAQQEPKILIKCN</sequence>
<comment type="cofactor">
    <cofactor evidence="1">
        <name>Zn(2+)</name>
        <dbReference type="ChEBI" id="CHEBI:29105"/>
    </cofactor>
</comment>
<evidence type="ECO:0000256" key="1">
    <source>
        <dbReference type="ARBA" id="ARBA00001947"/>
    </source>
</evidence>
<gene>
    <name evidence="7" type="ORF">S01H4_01056</name>
</gene>
<dbReference type="InterPro" id="IPR013149">
    <property type="entry name" value="ADH-like_C"/>
</dbReference>
<keyword evidence="3" id="KW-0479">Metal-binding</keyword>
<dbReference type="GO" id="GO:0016491">
    <property type="term" value="F:oxidoreductase activity"/>
    <property type="evidence" value="ECO:0007669"/>
    <property type="project" value="UniProtKB-KW"/>
</dbReference>
<accession>X1B3S9</accession>
<dbReference type="PANTHER" id="PTHR43350">
    <property type="entry name" value="NAD-DEPENDENT ALCOHOL DEHYDROGENASE"/>
    <property type="match status" value="1"/>
</dbReference>
<evidence type="ECO:0000313" key="7">
    <source>
        <dbReference type="EMBL" id="GAG66671.1"/>
    </source>
</evidence>
<dbReference type="InterPro" id="IPR013154">
    <property type="entry name" value="ADH-like_N"/>
</dbReference>
<evidence type="ECO:0000256" key="5">
    <source>
        <dbReference type="ARBA" id="ARBA00023002"/>
    </source>
</evidence>
<dbReference type="Pfam" id="PF00107">
    <property type="entry name" value="ADH_zinc_N"/>
    <property type="match status" value="1"/>
</dbReference>
<dbReference type="InterPro" id="IPR020843">
    <property type="entry name" value="ER"/>
</dbReference>
<evidence type="ECO:0000256" key="4">
    <source>
        <dbReference type="ARBA" id="ARBA00022833"/>
    </source>
</evidence>
<dbReference type="PANTHER" id="PTHR43350:SF2">
    <property type="entry name" value="GROES-LIKE ZINC-BINDING ALCOHOL DEHYDROGENASE FAMILY PROTEIN"/>
    <property type="match status" value="1"/>
</dbReference>
<dbReference type="SUPFAM" id="SSF50129">
    <property type="entry name" value="GroES-like"/>
    <property type="match status" value="1"/>
</dbReference>
<dbReference type="PROSITE" id="PS00059">
    <property type="entry name" value="ADH_ZINC"/>
    <property type="match status" value="1"/>
</dbReference>
<name>X1B3S9_9ZZZZ</name>
<keyword evidence="5" id="KW-0560">Oxidoreductase</keyword>
<dbReference type="InterPro" id="IPR036291">
    <property type="entry name" value="NAD(P)-bd_dom_sf"/>
</dbReference>
<organism evidence="7">
    <name type="scientific">marine sediment metagenome</name>
    <dbReference type="NCBI Taxonomy" id="412755"/>
    <lineage>
        <taxon>unclassified sequences</taxon>
        <taxon>metagenomes</taxon>
        <taxon>ecological metagenomes</taxon>
    </lineage>
</organism>
<keyword evidence="4" id="KW-0862">Zinc</keyword>
<comment type="caution">
    <text evidence="7">The sequence shown here is derived from an EMBL/GenBank/DDBJ whole genome shotgun (WGS) entry which is preliminary data.</text>
</comment>
<comment type="similarity">
    <text evidence="2">Belongs to the zinc-containing alcohol dehydrogenase family.</text>
</comment>
<evidence type="ECO:0000256" key="2">
    <source>
        <dbReference type="ARBA" id="ARBA00008072"/>
    </source>
</evidence>
<dbReference type="GO" id="GO:0008270">
    <property type="term" value="F:zinc ion binding"/>
    <property type="evidence" value="ECO:0007669"/>
    <property type="project" value="InterPro"/>
</dbReference>
<evidence type="ECO:0000256" key="3">
    <source>
        <dbReference type="ARBA" id="ARBA00022723"/>
    </source>
</evidence>
<dbReference type="AlphaFoldDB" id="X1B3S9"/>
<dbReference type="Pfam" id="PF08240">
    <property type="entry name" value="ADH_N"/>
    <property type="match status" value="1"/>
</dbReference>
<proteinExistence type="inferred from homology"/>
<dbReference type="InterPro" id="IPR002328">
    <property type="entry name" value="ADH_Zn_CS"/>
</dbReference>
<dbReference type="Gene3D" id="3.90.180.10">
    <property type="entry name" value="Medium-chain alcohol dehydrogenases, catalytic domain"/>
    <property type="match status" value="1"/>
</dbReference>
<dbReference type="EMBL" id="BART01000175">
    <property type="protein sequence ID" value="GAG66671.1"/>
    <property type="molecule type" value="Genomic_DNA"/>
</dbReference>
<protein>
    <recommendedName>
        <fullName evidence="6">Enoyl reductase (ER) domain-containing protein</fullName>
    </recommendedName>
</protein>
<dbReference type="SMART" id="SM00829">
    <property type="entry name" value="PKS_ER"/>
    <property type="match status" value="1"/>
</dbReference>
<dbReference type="SUPFAM" id="SSF51735">
    <property type="entry name" value="NAD(P)-binding Rossmann-fold domains"/>
    <property type="match status" value="1"/>
</dbReference>